<dbReference type="SUPFAM" id="SSF57302">
    <property type="entry name" value="Snake toxin-like"/>
    <property type="match status" value="1"/>
</dbReference>
<name>A0AAE0WA21_9BIVA</name>
<dbReference type="Proteomes" id="UP001195483">
    <property type="component" value="Unassembled WGS sequence"/>
</dbReference>
<reference evidence="2" key="3">
    <citation type="submission" date="2023-05" db="EMBL/GenBank/DDBJ databases">
        <authorList>
            <person name="Smith C.H."/>
        </authorList>
    </citation>
    <scope>NUCLEOTIDE SEQUENCE</scope>
    <source>
        <strain evidence="2">CHS0354</strain>
        <tissue evidence="2">Mantle</tissue>
    </source>
</reference>
<dbReference type="PANTHER" id="PTHR46534:SF1">
    <property type="entry name" value="IGGFC-BINDING PROTEIN N-TERMINAL DOMAIN-CONTAINING PROTEIN"/>
    <property type="match status" value="1"/>
</dbReference>
<dbReference type="PANTHER" id="PTHR46534">
    <property type="entry name" value="IGGFC_BINDING DOMAIN-CONTAINING PROTEIN"/>
    <property type="match status" value="1"/>
</dbReference>
<organism evidence="2 3">
    <name type="scientific">Potamilus streckersoni</name>
    <dbReference type="NCBI Taxonomy" id="2493646"/>
    <lineage>
        <taxon>Eukaryota</taxon>
        <taxon>Metazoa</taxon>
        <taxon>Spiralia</taxon>
        <taxon>Lophotrochozoa</taxon>
        <taxon>Mollusca</taxon>
        <taxon>Bivalvia</taxon>
        <taxon>Autobranchia</taxon>
        <taxon>Heteroconchia</taxon>
        <taxon>Palaeoheterodonta</taxon>
        <taxon>Unionida</taxon>
        <taxon>Unionoidea</taxon>
        <taxon>Unionidae</taxon>
        <taxon>Ambleminae</taxon>
        <taxon>Lampsilini</taxon>
        <taxon>Potamilus</taxon>
    </lineage>
</organism>
<gene>
    <name evidence="2" type="ORF">CHS0354_010705</name>
</gene>
<dbReference type="EMBL" id="JAEAOA010000672">
    <property type="protein sequence ID" value="KAK3607648.1"/>
    <property type="molecule type" value="Genomic_DNA"/>
</dbReference>
<reference evidence="2" key="2">
    <citation type="journal article" date="2021" name="Genome Biol. Evol.">
        <title>Developing a high-quality reference genome for a parasitic bivalve with doubly uniparental inheritance (Bivalvia: Unionida).</title>
        <authorList>
            <person name="Smith C.H."/>
        </authorList>
    </citation>
    <scope>NUCLEOTIDE SEQUENCE</scope>
    <source>
        <strain evidence="2">CHS0354</strain>
        <tissue evidence="2">Mantle</tissue>
    </source>
</reference>
<evidence type="ECO:0000259" key="1">
    <source>
        <dbReference type="Pfam" id="PF17517"/>
    </source>
</evidence>
<dbReference type="InterPro" id="IPR035234">
    <property type="entry name" value="IgGFc-bd_N"/>
</dbReference>
<comment type="caution">
    <text evidence="2">The sequence shown here is derived from an EMBL/GenBank/DDBJ whole genome shotgun (WGS) entry which is preliminary data.</text>
</comment>
<sequence>MIVEEETTLNSCFIDEIVIIEGTLESLLLNGYVLSEWIKEGACNVSHTGNKGKEFILVSGSSTYGPYDVKLFVSSTENVSISVTSPKPGFRNQLMIKNPGIQEIILDRNIVMNETGISNKSIIIRSSSEISVHGLRYTYDYLADAFTALPIESLSTTYVIPSYHQYFSNYIVIASVYDGTSISIIPNIDGILLFENVGYKNGDTIHTHLDKFQTMMLYHASELSGTIVQSNKPISVISGGIVEIPLGTRDADYIVSQVLPVEHWDTKFIVPPLYPRSDSLIRIFAFYPNTSVTIRNETHYKTRNLTRGHFVEELVGKGPIVVNSSQPVSVVQYAFSEGHDSASHGDPLMMIIPGIHQFSSDYLFPTKIDHTQINHYVSVIIKNNSFPGLRLDGNLLLGKIFPVRFSEEDYVVAVQQVTDSFHNLSHIDHSVKFGALVYGFGQNLGYGFPAGFEFTETVTCETTQIPLPITKDNITVCFSCTEMTHLKYCDRLEKCADDLGCFVERNQIGSHVIYNSGCVKSNKESCEENNNVPGRCSRCCKTSFCNSNGCGDDGFGSRDSRGPLCYDCQHVGHPSECFKIVQCAHGEYCYIEERLWGDNDKVYFIGCRPKYHCRSASIVLNPDHVIIGRSVATCSECCDGDFCNTNCTVLAKSPIIG</sequence>
<evidence type="ECO:0000313" key="2">
    <source>
        <dbReference type="EMBL" id="KAK3607648.1"/>
    </source>
</evidence>
<accession>A0AAE0WA21</accession>
<evidence type="ECO:0000313" key="3">
    <source>
        <dbReference type="Proteomes" id="UP001195483"/>
    </source>
</evidence>
<dbReference type="InterPro" id="IPR045860">
    <property type="entry name" value="Snake_toxin-like_sf"/>
</dbReference>
<proteinExistence type="predicted"/>
<reference evidence="2" key="1">
    <citation type="journal article" date="2021" name="Genome Biol. Evol.">
        <title>A High-Quality Reference Genome for a Parasitic Bivalve with Doubly Uniparental Inheritance (Bivalvia: Unionida).</title>
        <authorList>
            <person name="Smith C.H."/>
        </authorList>
    </citation>
    <scope>NUCLEOTIDE SEQUENCE</scope>
    <source>
        <strain evidence="2">CHS0354</strain>
    </source>
</reference>
<keyword evidence="3" id="KW-1185">Reference proteome</keyword>
<dbReference type="AlphaFoldDB" id="A0AAE0WA21"/>
<feature type="domain" description="IgGFc-binding protein N-terminal" evidence="1">
    <location>
        <begin position="144"/>
        <end position="439"/>
    </location>
</feature>
<dbReference type="Pfam" id="PF17517">
    <property type="entry name" value="IgGFc_binding"/>
    <property type="match status" value="1"/>
</dbReference>
<protein>
    <recommendedName>
        <fullName evidence="1">IgGFc-binding protein N-terminal domain-containing protein</fullName>
    </recommendedName>
</protein>